<evidence type="ECO:0000256" key="8">
    <source>
        <dbReference type="ARBA" id="ARBA00023224"/>
    </source>
</evidence>
<dbReference type="AlphaFoldDB" id="A0ABD2CWS4"/>
<evidence type="ECO:0000256" key="7">
    <source>
        <dbReference type="ARBA" id="ARBA00023170"/>
    </source>
</evidence>
<dbReference type="Pfam" id="PF02949">
    <property type="entry name" value="7tm_6"/>
    <property type="match status" value="2"/>
</dbReference>
<dbReference type="PANTHER" id="PTHR21137:SF42">
    <property type="entry name" value="ODORANT RECEPTOR 83A"/>
    <property type="match status" value="1"/>
</dbReference>
<sequence>MMRKRTTIGLLVTVMDNSSFGYQLPYKTRPLVEINDATTYGLHCLYQVIVLPLITFGSVGYDSFFITLSLHVIAQLSVLKYRVRLALEDPNGCRCGIKKLINKHYQLIGLVDILENAFNLGILEHLLGTTVNLCVSGYNAILRSSNGENLELFLFFIFSSIILSTLFAYCYTGECLIQESTDFAVAFYEYEWYNVSPMDSKMILICMIGASKPLQLTSGKFFVLSLCTFSDATDVFESEKVIKWNKRLLRCVGVWPLAVYDPLFLFFVVYLLLHCSLTLVDFIDQAKNIDYVVRVLTETVPLLMALIKITIYRLNRRAIARLLIEIRGDFFVENYANEKEKLIFLDYNRLSRRFTAITFVSMSIVTGLYFFKAIMTSVLTVMGNSSLEYQLPYKTRTMVELNDITTYAFYCIYQWLIVVTMVSGYVGSDCLFASLALHVTGQLAILRCKVKEAFEDSNGYKRGMKKLVIKHHRLIRLVETLEDGFNIMIFQQLLGTTLNLCVSGYHALVSSANGENIVLVTFFVYAFSVLSTLFVYCYIGECLIEESIGLGDTLYQSDWYDLSTVDLKMMYICMQRTRKPLQLTSAKFCALSLDTFSDVGISWVSRNVRSS</sequence>
<evidence type="ECO:0000256" key="1">
    <source>
        <dbReference type="ARBA" id="ARBA00004141"/>
    </source>
</evidence>
<feature type="transmembrane region" description="Helical" evidence="9">
    <location>
        <begin position="354"/>
        <end position="375"/>
    </location>
</feature>
<evidence type="ECO:0000256" key="5">
    <source>
        <dbReference type="ARBA" id="ARBA00022989"/>
    </source>
</evidence>
<dbReference type="GO" id="GO:0005886">
    <property type="term" value="C:plasma membrane"/>
    <property type="evidence" value="ECO:0007669"/>
    <property type="project" value="UniProtKB-SubCell"/>
</dbReference>
<accession>A0ABD2CWS4</accession>
<evidence type="ECO:0000313" key="10">
    <source>
        <dbReference type="EMBL" id="KAL2749604.1"/>
    </source>
</evidence>
<keyword evidence="5 9" id="KW-1133">Transmembrane helix</keyword>
<dbReference type="GO" id="GO:0007608">
    <property type="term" value="P:sensory perception of smell"/>
    <property type="evidence" value="ECO:0007669"/>
    <property type="project" value="UniProtKB-KW"/>
</dbReference>
<gene>
    <name evidence="10" type="ORF">V1477_002544</name>
</gene>
<feature type="transmembrane region" description="Helical" evidence="9">
    <location>
        <begin position="517"/>
        <end position="539"/>
    </location>
</feature>
<comment type="subcellular location">
    <subcellularLocation>
        <location evidence="1">Membrane</location>
        <topology evidence="1">Multi-pass membrane protein</topology>
    </subcellularLocation>
</comment>
<reference evidence="10 11" key="1">
    <citation type="journal article" date="2024" name="Ann. Entomol. Soc. Am.">
        <title>Genomic analyses of the southern and eastern yellowjacket wasps (Hymenoptera: Vespidae) reveal evolutionary signatures of social life.</title>
        <authorList>
            <person name="Catto M.A."/>
            <person name="Caine P.B."/>
            <person name="Orr S.E."/>
            <person name="Hunt B.G."/>
            <person name="Goodisman M.A.D."/>
        </authorList>
    </citation>
    <scope>NUCLEOTIDE SEQUENCE [LARGE SCALE GENOMIC DNA]</scope>
    <source>
        <strain evidence="10">232</strain>
        <tissue evidence="10">Head and thorax</tissue>
    </source>
</reference>
<keyword evidence="6 9" id="KW-0472">Membrane</keyword>
<organism evidence="10 11">
    <name type="scientific">Vespula maculifrons</name>
    <name type="common">Eastern yellow jacket</name>
    <name type="synonym">Wasp</name>
    <dbReference type="NCBI Taxonomy" id="7453"/>
    <lineage>
        <taxon>Eukaryota</taxon>
        <taxon>Metazoa</taxon>
        <taxon>Ecdysozoa</taxon>
        <taxon>Arthropoda</taxon>
        <taxon>Hexapoda</taxon>
        <taxon>Insecta</taxon>
        <taxon>Pterygota</taxon>
        <taxon>Neoptera</taxon>
        <taxon>Endopterygota</taxon>
        <taxon>Hymenoptera</taxon>
        <taxon>Apocrita</taxon>
        <taxon>Aculeata</taxon>
        <taxon>Vespoidea</taxon>
        <taxon>Vespidae</taxon>
        <taxon>Vespinae</taxon>
        <taxon>Vespula</taxon>
    </lineage>
</organism>
<keyword evidence="3 9" id="KW-0812">Transmembrane</keyword>
<feature type="transmembrane region" description="Helical" evidence="9">
    <location>
        <begin position="485"/>
        <end position="505"/>
    </location>
</feature>
<proteinExistence type="predicted"/>
<name>A0ABD2CWS4_VESMC</name>
<evidence type="ECO:0000256" key="4">
    <source>
        <dbReference type="ARBA" id="ARBA00022725"/>
    </source>
</evidence>
<feature type="transmembrane region" description="Helical" evidence="9">
    <location>
        <begin position="407"/>
        <end position="427"/>
    </location>
</feature>
<dbReference type="GO" id="GO:0007165">
    <property type="term" value="P:signal transduction"/>
    <property type="evidence" value="ECO:0007669"/>
    <property type="project" value="UniProtKB-KW"/>
</dbReference>
<evidence type="ECO:0000256" key="9">
    <source>
        <dbReference type="SAM" id="Phobius"/>
    </source>
</evidence>
<dbReference type="InterPro" id="IPR004117">
    <property type="entry name" value="7tm6_olfct_rcpt"/>
</dbReference>
<feature type="transmembrane region" description="Helical" evidence="9">
    <location>
        <begin position="152"/>
        <end position="172"/>
    </location>
</feature>
<evidence type="ECO:0000256" key="2">
    <source>
        <dbReference type="ARBA" id="ARBA00022606"/>
    </source>
</evidence>
<keyword evidence="2" id="KW-0716">Sensory transduction</keyword>
<feature type="transmembrane region" description="Helical" evidence="9">
    <location>
        <begin position="291"/>
        <end position="311"/>
    </location>
</feature>
<dbReference type="PANTHER" id="PTHR21137">
    <property type="entry name" value="ODORANT RECEPTOR"/>
    <property type="match status" value="1"/>
</dbReference>
<feature type="transmembrane region" description="Helical" evidence="9">
    <location>
        <begin position="248"/>
        <end position="271"/>
    </location>
</feature>
<keyword evidence="11" id="KW-1185">Reference proteome</keyword>
<dbReference type="EMBL" id="JAYRBN010000027">
    <property type="protein sequence ID" value="KAL2749604.1"/>
    <property type="molecule type" value="Genomic_DNA"/>
</dbReference>
<protein>
    <submittedName>
        <fullName evidence="10">Odorant receptor 4-like</fullName>
    </submittedName>
</protein>
<evidence type="ECO:0000256" key="6">
    <source>
        <dbReference type="ARBA" id="ARBA00023136"/>
    </source>
</evidence>
<dbReference type="Proteomes" id="UP001607303">
    <property type="component" value="Unassembled WGS sequence"/>
</dbReference>
<comment type="caution">
    <text evidence="10">The sequence shown here is derived from an EMBL/GenBank/DDBJ whole genome shotgun (WGS) entry which is preliminary data.</text>
</comment>
<keyword evidence="7" id="KW-0675">Receptor</keyword>
<evidence type="ECO:0000256" key="3">
    <source>
        <dbReference type="ARBA" id="ARBA00022692"/>
    </source>
</evidence>
<keyword evidence="4" id="KW-0552">Olfaction</keyword>
<keyword evidence="8" id="KW-0807">Transducer</keyword>
<evidence type="ECO:0000313" key="11">
    <source>
        <dbReference type="Proteomes" id="UP001607303"/>
    </source>
</evidence>
<feature type="transmembrane region" description="Helical" evidence="9">
    <location>
        <begin position="45"/>
        <end position="74"/>
    </location>
</feature>